<dbReference type="Proteomes" id="UP001561046">
    <property type="component" value="Unassembled WGS sequence"/>
</dbReference>
<sequence>MKTNVGGLDRVLRIVVGLALMALAATGAVGWWGWLGAIPLLTGLFRFCPLYPLLGISSCPVKEGK</sequence>
<name>A0ABV3ZYB2_9BURK</name>
<dbReference type="EMBL" id="JBFYGN010000023">
    <property type="protein sequence ID" value="MEX8194596.1"/>
    <property type="molecule type" value="Genomic_DNA"/>
</dbReference>
<organism evidence="3 4">
    <name type="scientific">Comamonas guangdongensis</name>
    <dbReference type="NCBI Taxonomy" id="510515"/>
    <lineage>
        <taxon>Bacteria</taxon>
        <taxon>Pseudomonadati</taxon>
        <taxon>Pseudomonadota</taxon>
        <taxon>Betaproteobacteria</taxon>
        <taxon>Burkholderiales</taxon>
        <taxon>Comamonadaceae</taxon>
        <taxon>Comamonas</taxon>
    </lineage>
</organism>
<feature type="transmembrane region" description="Helical" evidence="1">
    <location>
        <begin position="12"/>
        <end position="34"/>
    </location>
</feature>
<evidence type="ECO:0000256" key="1">
    <source>
        <dbReference type="SAM" id="Phobius"/>
    </source>
</evidence>
<keyword evidence="4" id="KW-1185">Reference proteome</keyword>
<dbReference type="Pfam" id="PF11127">
    <property type="entry name" value="YgaP-like_TM"/>
    <property type="match status" value="1"/>
</dbReference>
<dbReference type="InterPro" id="IPR021309">
    <property type="entry name" value="YgaP-like_TM"/>
</dbReference>
<gene>
    <name evidence="3" type="ORF">AB6724_17315</name>
</gene>
<accession>A0ABV3ZYB2</accession>
<evidence type="ECO:0000313" key="3">
    <source>
        <dbReference type="EMBL" id="MEX8194596.1"/>
    </source>
</evidence>
<dbReference type="RefSeq" id="WP_369339771.1">
    <property type="nucleotide sequence ID" value="NZ_JBFYGN010000023.1"/>
</dbReference>
<protein>
    <submittedName>
        <fullName evidence="3">DUF2892 domain-containing protein</fullName>
    </submittedName>
</protein>
<evidence type="ECO:0000259" key="2">
    <source>
        <dbReference type="Pfam" id="PF11127"/>
    </source>
</evidence>
<keyword evidence="1" id="KW-0812">Transmembrane</keyword>
<proteinExistence type="predicted"/>
<keyword evidence="1" id="KW-1133">Transmembrane helix</keyword>
<evidence type="ECO:0000313" key="4">
    <source>
        <dbReference type="Proteomes" id="UP001561046"/>
    </source>
</evidence>
<comment type="caution">
    <text evidence="3">The sequence shown here is derived from an EMBL/GenBank/DDBJ whole genome shotgun (WGS) entry which is preliminary data.</text>
</comment>
<reference evidence="3 4" key="1">
    <citation type="journal article" date="2013" name="Int. J. Syst. Evol. Microbiol.">
        <title>Comamonas guangdongensis sp. nov., isolated from subterranean forest sediment, and emended description of the genus Comamonas.</title>
        <authorList>
            <person name="Zhang J."/>
            <person name="Wang Y."/>
            <person name="Zhou S."/>
            <person name="Wu C."/>
            <person name="He J."/>
            <person name="Li F."/>
        </authorList>
    </citation>
    <scope>NUCLEOTIDE SEQUENCE [LARGE SCALE GENOMIC DNA]</scope>
    <source>
        <strain evidence="3 4">CCTCC AB2011133</strain>
    </source>
</reference>
<feature type="domain" description="Inner membrane protein YgaP-like transmembrane" evidence="2">
    <location>
        <begin position="1"/>
        <end position="61"/>
    </location>
</feature>
<keyword evidence="1" id="KW-0472">Membrane</keyword>